<keyword evidence="3" id="KW-0560">Oxidoreductase</keyword>
<dbReference type="PANTHER" id="PTHR22893:SF98">
    <property type="entry name" value="OXIDOREDUCTASE"/>
    <property type="match status" value="1"/>
</dbReference>
<dbReference type="InterPro" id="IPR045247">
    <property type="entry name" value="Oye-like"/>
</dbReference>
<name>A0A1E8PLS9_9BURK</name>
<feature type="domain" description="NADH:flavin oxidoreductase/NADH oxidase N-terminal" evidence="4">
    <location>
        <begin position="4"/>
        <end position="328"/>
    </location>
</feature>
<evidence type="ECO:0000256" key="1">
    <source>
        <dbReference type="ARBA" id="ARBA00001917"/>
    </source>
</evidence>
<dbReference type="InterPro" id="IPR001155">
    <property type="entry name" value="OxRdtase_FMN_N"/>
</dbReference>
<dbReference type="EMBL" id="MAQB02000006">
    <property type="protein sequence ID" value="OFJ47263.1"/>
    <property type="molecule type" value="Genomic_DNA"/>
</dbReference>
<dbReference type="CDD" id="cd02933">
    <property type="entry name" value="OYE_like_FMN"/>
    <property type="match status" value="1"/>
</dbReference>
<dbReference type="GO" id="GO:0005829">
    <property type="term" value="C:cytosol"/>
    <property type="evidence" value="ECO:0007669"/>
    <property type="project" value="TreeGrafter"/>
</dbReference>
<dbReference type="AlphaFoldDB" id="A0A1E8PLS9"/>
<comment type="caution">
    <text evidence="5">The sequence shown here is derived from an EMBL/GenBank/DDBJ whole genome shotgun (WGS) entry which is preliminary data.</text>
</comment>
<comment type="similarity">
    <text evidence="2">Belongs to the NADH:flavin oxidoreductase/NADH oxidase family.</text>
</comment>
<organism evidence="5 6">
    <name type="scientific">Janthinobacterium lividum</name>
    <dbReference type="NCBI Taxonomy" id="29581"/>
    <lineage>
        <taxon>Bacteria</taxon>
        <taxon>Pseudomonadati</taxon>
        <taxon>Pseudomonadota</taxon>
        <taxon>Betaproteobacteria</taxon>
        <taxon>Burkholderiales</taxon>
        <taxon>Oxalobacteraceae</taxon>
        <taxon>Janthinobacterium</taxon>
    </lineage>
</organism>
<accession>A0A1E8PLS9</accession>
<evidence type="ECO:0000313" key="5">
    <source>
        <dbReference type="EMBL" id="OFJ47263.1"/>
    </source>
</evidence>
<gene>
    <name evidence="5" type="ORF">BA896_015730</name>
</gene>
<proteinExistence type="inferred from homology"/>
<evidence type="ECO:0000259" key="4">
    <source>
        <dbReference type="Pfam" id="PF00724"/>
    </source>
</evidence>
<comment type="cofactor">
    <cofactor evidence="1">
        <name>FMN</name>
        <dbReference type="ChEBI" id="CHEBI:58210"/>
    </cofactor>
</comment>
<dbReference type="FunFam" id="3.20.20.70:FF:000059">
    <property type="entry name" value="N-ethylmaleimide reductase, FMN-linked"/>
    <property type="match status" value="1"/>
</dbReference>
<evidence type="ECO:0000313" key="6">
    <source>
        <dbReference type="Proteomes" id="UP000092634"/>
    </source>
</evidence>
<dbReference type="GO" id="GO:0016628">
    <property type="term" value="F:oxidoreductase activity, acting on the CH-CH group of donors, NAD or NADP as acceptor"/>
    <property type="evidence" value="ECO:0007669"/>
    <property type="project" value="UniProtKB-ARBA"/>
</dbReference>
<dbReference type="PANTHER" id="PTHR22893">
    <property type="entry name" value="NADH OXIDOREDUCTASE-RELATED"/>
    <property type="match status" value="1"/>
</dbReference>
<dbReference type="GO" id="GO:0010181">
    <property type="term" value="F:FMN binding"/>
    <property type="evidence" value="ECO:0007669"/>
    <property type="project" value="InterPro"/>
</dbReference>
<dbReference type="Proteomes" id="UP000092634">
    <property type="component" value="Unassembled WGS sequence"/>
</dbReference>
<protein>
    <submittedName>
        <fullName evidence="5">Alkene reductase</fullName>
    </submittedName>
</protein>
<sequence length="354" mass="38011">MTTLFDPITIGSLQLKNRIIMAPLTRSRADNPGRVPNALMAEYYTQRASAGMIISEATAVTPQGVGYAATPGIWSEEQVEGWKHITKAVHDAGGLIVLQLWHVGRISAPAFLDGDLPVAPSAVKPAGHVSLLRPKQEFVTPRALDAQEIPGIVAAYRLGAENAKKAGFDGVEIHGANGYLLDQFLQDSTNLRTDNYGGSIENRARLMLEVTDACIAVWGADKVGMHLAPRRDAHDMGDSDPKATFGYVARELGKRGIAFICAREALGEDRLGPYLKQEFGGVYIANEKMDKPAALALLAKGEADAVAFGLWFIANPDLPIRLHSDAPLNQLNPDTLYAPDAAGYTDYPALAAQA</sequence>
<dbReference type="Gene3D" id="3.20.20.70">
    <property type="entry name" value="Aldolase class I"/>
    <property type="match status" value="1"/>
</dbReference>
<evidence type="ECO:0000256" key="2">
    <source>
        <dbReference type="ARBA" id="ARBA00005979"/>
    </source>
</evidence>
<dbReference type="Pfam" id="PF00724">
    <property type="entry name" value="Oxidored_FMN"/>
    <property type="match status" value="1"/>
</dbReference>
<dbReference type="InterPro" id="IPR013785">
    <property type="entry name" value="Aldolase_TIM"/>
</dbReference>
<evidence type="ECO:0000256" key="3">
    <source>
        <dbReference type="ARBA" id="ARBA00023002"/>
    </source>
</evidence>
<dbReference type="SUPFAM" id="SSF51395">
    <property type="entry name" value="FMN-linked oxidoreductases"/>
    <property type="match status" value="1"/>
</dbReference>
<reference evidence="5 6" key="1">
    <citation type="submission" date="2016-10" db="EMBL/GenBank/DDBJ databases">
        <title>Updated version of Genome Assembly of Janthinobacterium lividum ERGS5:01.</title>
        <authorList>
            <person name="Kumar R."/>
            <person name="Acharya V."/>
            <person name="Singh D."/>
        </authorList>
    </citation>
    <scope>NUCLEOTIDE SEQUENCE [LARGE SCALE GENOMIC DNA]</scope>
    <source>
        <strain evidence="5 6">ERGS5:01</strain>
    </source>
</reference>